<dbReference type="Gene3D" id="2.60.120.10">
    <property type="entry name" value="Jelly Rolls"/>
    <property type="match status" value="1"/>
</dbReference>
<dbReference type="RefSeq" id="WP_075151585.1">
    <property type="nucleotide sequence ID" value="NZ_CP018820.1"/>
</dbReference>
<dbReference type="InterPro" id="IPR051610">
    <property type="entry name" value="GPI/OXD"/>
</dbReference>
<organism evidence="3 5">
    <name type="scientific">Sphingomonas koreensis</name>
    <dbReference type="NCBI Taxonomy" id="93064"/>
    <lineage>
        <taxon>Bacteria</taxon>
        <taxon>Pseudomonadati</taxon>
        <taxon>Pseudomonadota</taxon>
        <taxon>Alphaproteobacteria</taxon>
        <taxon>Sphingomonadales</taxon>
        <taxon>Sphingomonadaceae</taxon>
        <taxon>Sphingomonas</taxon>
    </lineage>
</organism>
<evidence type="ECO:0000313" key="4">
    <source>
        <dbReference type="EMBL" id="RSV04108.1"/>
    </source>
</evidence>
<dbReference type="EMBL" id="CP018820">
    <property type="protein sequence ID" value="APR52854.1"/>
    <property type="molecule type" value="Genomic_DNA"/>
</dbReference>
<dbReference type="CDD" id="cd02224">
    <property type="entry name" value="cupin_SPO2919-like"/>
    <property type="match status" value="1"/>
</dbReference>
<dbReference type="GeneID" id="44133058"/>
<dbReference type="Pfam" id="PF07883">
    <property type="entry name" value="Cupin_2"/>
    <property type="match status" value="1"/>
</dbReference>
<dbReference type="Proteomes" id="UP000185161">
    <property type="component" value="Chromosome"/>
</dbReference>
<proteinExistence type="predicted"/>
<dbReference type="OrthoDB" id="5290459at2"/>
<dbReference type="InterPro" id="IPR013096">
    <property type="entry name" value="Cupin_2"/>
</dbReference>
<reference evidence="3" key="1">
    <citation type="submission" date="2016-12" db="EMBL/GenBank/DDBJ databases">
        <title>Whole genome sequencing of Sphingomonas koreensis.</title>
        <authorList>
            <person name="Conlan S."/>
            <person name="Thomas P.J."/>
            <person name="Mullikin J."/>
            <person name="Palmore T.N."/>
            <person name="Frank K.M."/>
            <person name="Segre J.A."/>
        </authorList>
    </citation>
    <scope>NUCLEOTIDE SEQUENCE</scope>
    <source>
        <strain evidence="3">ABOJV</strain>
    </source>
</reference>
<dbReference type="PANTHER" id="PTHR35848">
    <property type="entry name" value="OXALATE-BINDING PROTEIN"/>
    <property type="match status" value="1"/>
</dbReference>
<dbReference type="PANTHER" id="PTHR35848:SF9">
    <property type="entry name" value="SLL1358 PROTEIN"/>
    <property type="match status" value="1"/>
</dbReference>
<dbReference type="Proteomes" id="UP000286681">
    <property type="component" value="Unassembled WGS sequence"/>
</dbReference>
<keyword evidence="1" id="KW-0479">Metal-binding</keyword>
<evidence type="ECO:0000256" key="1">
    <source>
        <dbReference type="ARBA" id="ARBA00022723"/>
    </source>
</evidence>
<dbReference type="InterPro" id="IPR011051">
    <property type="entry name" value="RmlC_Cupin_sf"/>
</dbReference>
<dbReference type="GO" id="GO:0046872">
    <property type="term" value="F:metal ion binding"/>
    <property type="evidence" value="ECO:0007669"/>
    <property type="project" value="UniProtKB-KW"/>
</dbReference>
<protein>
    <submittedName>
        <fullName evidence="4">Cupin domain-containing protein</fullName>
    </submittedName>
    <submittedName>
        <fullName evidence="3">Transcriptional regulator</fullName>
    </submittedName>
</protein>
<dbReference type="AlphaFoldDB" id="A0A1L6JAB1"/>
<evidence type="ECO:0000313" key="6">
    <source>
        <dbReference type="Proteomes" id="UP000286681"/>
    </source>
</evidence>
<reference evidence="4 6" key="3">
    <citation type="submission" date="2018-07" db="EMBL/GenBank/DDBJ databases">
        <title>Genomic and Epidemiologic Investigation of an Indolent Hospital Outbreak.</title>
        <authorList>
            <person name="Johnson R.C."/>
            <person name="Deming C."/>
            <person name="Conlan S."/>
            <person name="Zellmer C.J."/>
            <person name="Michelin A.V."/>
            <person name="Lee-Lin S."/>
            <person name="Thomas P.J."/>
            <person name="Park M."/>
            <person name="Weingarten R.A."/>
            <person name="Less J."/>
            <person name="Dekker J.P."/>
            <person name="Frank K.M."/>
            <person name="Musser K.A."/>
            <person name="Mcquiston J.R."/>
            <person name="Henderson D.K."/>
            <person name="Lau A.F."/>
            <person name="Palmore T.N."/>
            <person name="Segre J.A."/>
        </authorList>
    </citation>
    <scope>NUCLEOTIDE SEQUENCE [LARGE SCALE GENOMIC DNA]</scope>
    <source>
        <strain evidence="4 6">SK-NIH.Env10_0317</strain>
    </source>
</reference>
<evidence type="ECO:0000313" key="3">
    <source>
        <dbReference type="EMBL" id="APR52854.1"/>
    </source>
</evidence>
<evidence type="ECO:0000313" key="5">
    <source>
        <dbReference type="Proteomes" id="UP000185161"/>
    </source>
</evidence>
<sequence length="148" mass="16000">MPKLDLDTIPQTNATGYPPEHAGVVQERWYRRLAPAAGIADFGASHVVLKPGAWSAQRHWHEGEDEMVVMIAGEAVLVDDGGETLMRAGDVAAFPKNDGNGHVLQNRSEADCVYVAIGKPALTACHYPDIDLHLLPGEGFRRKDGSAF</sequence>
<dbReference type="EMBL" id="QQWO01000006">
    <property type="protein sequence ID" value="RSV04108.1"/>
    <property type="molecule type" value="Genomic_DNA"/>
</dbReference>
<dbReference type="InterPro" id="IPR014710">
    <property type="entry name" value="RmlC-like_jellyroll"/>
</dbReference>
<accession>A0A1L6JAB1</accession>
<dbReference type="SUPFAM" id="SSF51182">
    <property type="entry name" value="RmlC-like cupins"/>
    <property type="match status" value="1"/>
</dbReference>
<gene>
    <name evidence="3" type="ORF">BRX40_10840</name>
    <name evidence="4" type="ORF">CA257_08535</name>
</gene>
<evidence type="ECO:0000259" key="2">
    <source>
        <dbReference type="Pfam" id="PF07883"/>
    </source>
</evidence>
<keyword evidence="5" id="KW-1185">Reference proteome</keyword>
<dbReference type="KEGG" id="skr:BRX40_10840"/>
<dbReference type="STRING" id="93064.BRX40_10840"/>
<reference evidence="5" key="2">
    <citation type="submission" date="2016-12" db="EMBL/GenBank/DDBJ databases">
        <title>Whole genome sequencing of Sphingomonas sp. ABOJV.</title>
        <authorList>
            <person name="Conlan S."/>
            <person name="Thomas P.J."/>
            <person name="Mullikin J."/>
            <person name="Palmore T.N."/>
            <person name="Frank K.M."/>
            <person name="Segre J.A."/>
        </authorList>
    </citation>
    <scope>NUCLEOTIDE SEQUENCE [LARGE SCALE GENOMIC DNA]</scope>
    <source>
        <strain evidence="5">ABOJV</strain>
    </source>
</reference>
<name>A0A1L6JAB1_9SPHN</name>
<feature type="domain" description="Cupin type-2" evidence="2">
    <location>
        <begin position="46"/>
        <end position="117"/>
    </location>
</feature>